<dbReference type="InterPro" id="IPR051426">
    <property type="entry name" value="Peflin/Sorcin_CaBP"/>
</dbReference>
<evidence type="ECO:0000313" key="8">
    <source>
        <dbReference type="EMBL" id="KAJ3616071.1"/>
    </source>
</evidence>
<dbReference type="GO" id="GO:0005737">
    <property type="term" value="C:cytoplasm"/>
    <property type="evidence" value="ECO:0007669"/>
    <property type="project" value="UniProtKB-SubCell"/>
</dbReference>
<accession>A0AA38HJ22</accession>
<keyword evidence="3" id="KW-0479">Metal-binding</keyword>
<dbReference type="Proteomes" id="UP001168821">
    <property type="component" value="Unassembled WGS sequence"/>
</dbReference>
<feature type="compositionally biased region" description="Polar residues" evidence="6">
    <location>
        <begin position="9"/>
        <end position="68"/>
    </location>
</feature>
<comment type="caution">
    <text evidence="8">The sequence shown here is derived from an EMBL/GenBank/DDBJ whole genome shotgun (WGS) entry which is preliminary data.</text>
</comment>
<evidence type="ECO:0000256" key="6">
    <source>
        <dbReference type="SAM" id="MobiDB-lite"/>
    </source>
</evidence>
<keyword evidence="5" id="KW-0106">Calcium</keyword>
<evidence type="ECO:0000256" key="1">
    <source>
        <dbReference type="ARBA" id="ARBA00004496"/>
    </source>
</evidence>
<comment type="subcellular location">
    <subcellularLocation>
        <location evidence="1">Cytoplasm</location>
    </subcellularLocation>
</comment>
<reference evidence="8" key="1">
    <citation type="journal article" date="2023" name="G3 (Bethesda)">
        <title>Whole genome assemblies of Zophobas morio and Tenebrio molitor.</title>
        <authorList>
            <person name="Kaur S."/>
            <person name="Stinson S.A."/>
            <person name="diCenzo G.C."/>
        </authorList>
    </citation>
    <scope>NUCLEOTIDE SEQUENCE</scope>
    <source>
        <strain evidence="8">QUZm001</strain>
    </source>
</reference>
<dbReference type="PANTHER" id="PTHR46212:SF9">
    <property type="entry name" value="PROGRAMMED CELL DEATH PROTEIN 6"/>
    <property type="match status" value="1"/>
</dbReference>
<organism evidence="8 9">
    <name type="scientific">Zophobas morio</name>
    <dbReference type="NCBI Taxonomy" id="2755281"/>
    <lineage>
        <taxon>Eukaryota</taxon>
        <taxon>Metazoa</taxon>
        <taxon>Ecdysozoa</taxon>
        <taxon>Arthropoda</taxon>
        <taxon>Hexapoda</taxon>
        <taxon>Insecta</taxon>
        <taxon>Pterygota</taxon>
        <taxon>Neoptera</taxon>
        <taxon>Endopterygota</taxon>
        <taxon>Coleoptera</taxon>
        <taxon>Polyphaga</taxon>
        <taxon>Cucujiformia</taxon>
        <taxon>Tenebrionidae</taxon>
        <taxon>Zophobas</taxon>
    </lineage>
</organism>
<gene>
    <name evidence="8" type="ORF">Zmor_012080</name>
</gene>
<evidence type="ECO:0000259" key="7">
    <source>
        <dbReference type="PROSITE" id="PS50222"/>
    </source>
</evidence>
<proteinExistence type="predicted"/>
<protein>
    <recommendedName>
        <fullName evidence="7">EF-hand domain-containing protein</fullName>
    </recommendedName>
</protein>
<dbReference type="PROSITE" id="PS00018">
    <property type="entry name" value="EF_HAND_1"/>
    <property type="match status" value="3"/>
</dbReference>
<dbReference type="PANTHER" id="PTHR46212">
    <property type="entry name" value="PEFLIN"/>
    <property type="match status" value="1"/>
</dbReference>
<feature type="domain" description="EF-hand" evidence="7">
    <location>
        <begin position="140"/>
        <end position="175"/>
    </location>
</feature>
<dbReference type="AlphaFoldDB" id="A0AA38HJ22"/>
<dbReference type="GO" id="GO:0005509">
    <property type="term" value="F:calcium ion binding"/>
    <property type="evidence" value="ECO:0007669"/>
    <property type="project" value="InterPro"/>
</dbReference>
<evidence type="ECO:0000256" key="5">
    <source>
        <dbReference type="ARBA" id="ARBA00022837"/>
    </source>
</evidence>
<evidence type="ECO:0000313" key="9">
    <source>
        <dbReference type="Proteomes" id="UP001168821"/>
    </source>
</evidence>
<keyword evidence="2" id="KW-0963">Cytoplasm</keyword>
<evidence type="ECO:0000256" key="4">
    <source>
        <dbReference type="ARBA" id="ARBA00022737"/>
    </source>
</evidence>
<keyword evidence="4" id="KW-0677">Repeat</keyword>
<feature type="compositionally biased region" description="Low complexity" evidence="6">
    <location>
        <begin position="74"/>
        <end position="86"/>
    </location>
</feature>
<dbReference type="Pfam" id="PF13202">
    <property type="entry name" value="EF-hand_5"/>
    <property type="match status" value="1"/>
</dbReference>
<dbReference type="Pfam" id="PF13499">
    <property type="entry name" value="EF-hand_7"/>
    <property type="match status" value="1"/>
</dbReference>
<name>A0AA38HJ22_9CUCU</name>
<sequence>MLPHRYPGTNPSTYGQPGHSSSMSQTGHSPQFGQPGYSSSMGQAGHTSQFGQPGFSSSMSQTGHSPQFGQPGYSSNFSQSNTSSPSYGQPGYGQTTYSQPSYPPQVNLMELFRKVDRNGSGRISSSELQSALASGMQHSFNPETVRLMINMFDRNQSGELEFEEFKNVWKYVEDWKHSVYVTKRVCVLPPVDTFNEFQFLRADHNRSGSVDHQELSATLQASGFNLSPSIVAMLIRKFDRYGTHSMAFDDFIQCCVMLQLLTNAFKATTPGIHGQVLAQNTLFSPSAQLKRLYNVAKGNKNYLFNSLMGLPARFTNEHAKELTTTPDSTLAQASTPTRKNSLRILRRSI</sequence>
<dbReference type="SMART" id="SM00054">
    <property type="entry name" value="EFh"/>
    <property type="match status" value="4"/>
</dbReference>
<feature type="domain" description="EF-hand" evidence="7">
    <location>
        <begin position="103"/>
        <end position="138"/>
    </location>
</feature>
<dbReference type="Gene3D" id="1.10.238.10">
    <property type="entry name" value="EF-hand"/>
    <property type="match status" value="1"/>
</dbReference>
<keyword evidence="9" id="KW-1185">Reference proteome</keyword>
<dbReference type="InterPro" id="IPR002048">
    <property type="entry name" value="EF_hand_dom"/>
</dbReference>
<dbReference type="CDD" id="cd16180">
    <property type="entry name" value="EFh_PEF_Group_I"/>
    <property type="match status" value="1"/>
</dbReference>
<dbReference type="PROSITE" id="PS50222">
    <property type="entry name" value="EF_HAND_2"/>
    <property type="match status" value="2"/>
</dbReference>
<dbReference type="SUPFAM" id="SSF47473">
    <property type="entry name" value="EF-hand"/>
    <property type="match status" value="1"/>
</dbReference>
<dbReference type="InterPro" id="IPR018247">
    <property type="entry name" value="EF_Hand_1_Ca_BS"/>
</dbReference>
<dbReference type="EMBL" id="JALNTZ010003745">
    <property type="protein sequence ID" value="KAJ3616071.1"/>
    <property type="molecule type" value="Genomic_DNA"/>
</dbReference>
<evidence type="ECO:0000256" key="3">
    <source>
        <dbReference type="ARBA" id="ARBA00022723"/>
    </source>
</evidence>
<dbReference type="InterPro" id="IPR011992">
    <property type="entry name" value="EF-hand-dom_pair"/>
</dbReference>
<feature type="region of interest" description="Disordered" evidence="6">
    <location>
        <begin position="1"/>
        <end position="100"/>
    </location>
</feature>
<dbReference type="GO" id="GO:0048306">
    <property type="term" value="F:calcium-dependent protein binding"/>
    <property type="evidence" value="ECO:0007669"/>
    <property type="project" value="UniProtKB-ARBA"/>
</dbReference>
<evidence type="ECO:0000256" key="2">
    <source>
        <dbReference type="ARBA" id="ARBA00022490"/>
    </source>
</evidence>